<protein>
    <submittedName>
        <fullName evidence="1">Uncharacterized protein</fullName>
    </submittedName>
</protein>
<reference evidence="1" key="1">
    <citation type="submission" date="2020-02" db="EMBL/GenBank/DDBJ databases">
        <authorList>
            <person name="Meier V. D."/>
        </authorList>
    </citation>
    <scope>NUCLEOTIDE SEQUENCE</scope>
    <source>
        <strain evidence="1">AVDCRST_MAG84</strain>
    </source>
</reference>
<sequence length="50" mass="5519">MIAAANQAGAVLIAPTILLDLSRVLLYSARTGRRNLVVYTKTFLQRFVLV</sequence>
<dbReference type="AlphaFoldDB" id="A0A6J4N384"/>
<accession>A0A6J4N384</accession>
<name>A0A6J4N384_9CYAN</name>
<dbReference type="EMBL" id="CADCTZ010001044">
    <property type="protein sequence ID" value="CAA9376444.1"/>
    <property type="molecule type" value="Genomic_DNA"/>
</dbReference>
<gene>
    <name evidence="1" type="ORF">AVDCRST_MAG84-4759</name>
</gene>
<proteinExistence type="predicted"/>
<organism evidence="1">
    <name type="scientific">uncultured Microcoleus sp</name>
    <dbReference type="NCBI Taxonomy" id="259945"/>
    <lineage>
        <taxon>Bacteria</taxon>
        <taxon>Bacillati</taxon>
        <taxon>Cyanobacteriota</taxon>
        <taxon>Cyanophyceae</taxon>
        <taxon>Oscillatoriophycideae</taxon>
        <taxon>Oscillatoriales</taxon>
        <taxon>Microcoleaceae</taxon>
        <taxon>Microcoleus</taxon>
        <taxon>environmental samples</taxon>
    </lineage>
</organism>
<evidence type="ECO:0000313" key="1">
    <source>
        <dbReference type="EMBL" id="CAA9376444.1"/>
    </source>
</evidence>